<accession>A0ABY4LQR3</accession>
<dbReference type="EMBL" id="CP096829">
    <property type="protein sequence ID" value="UPZ14564.1"/>
    <property type="molecule type" value="Genomic_DNA"/>
</dbReference>
<evidence type="ECO:0000313" key="1">
    <source>
        <dbReference type="EMBL" id="UPZ14564.1"/>
    </source>
</evidence>
<organism evidence="1 2">
    <name type="scientific">Flavobacterium humidisoli</name>
    <dbReference type="NCBI Taxonomy" id="2937442"/>
    <lineage>
        <taxon>Bacteria</taxon>
        <taxon>Pseudomonadati</taxon>
        <taxon>Bacteroidota</taxon>
        <taxon>Flavobacteriia</taxon>
        <taxon>Flavobacteriales</taxon>
        <taxon>Flavobacteriaceae</taxon>
        <taxon>Flavobacterium</taxon>
    </lineage>
</organism>
<keyword evidence="2" id="KW-1185">Reference proteome</keyword>
<protein>
    <submittedName>
        <fullName evidence="1">Uncharacterized protein</fullName>
    </submittedName>
</protein>
<proteinExistence type="predicted"/>
<gene>
    <name evidence="1" type="ORF">M0M44_17550</name>
</gene>
<evidence type="ECO:0000313" key="2">
    <source>
        <dbReference type="Proteomes" id="UP000829998"/>
    </source>
</evidence>
<reference evidence="1 2" key="1">
    <citation type="submission" date="2022-04" db="EMBL/GenBank/DDBJ databases">
        <authorList>
            <person name="Ra J.-S."/>
            <person name="Kim S.-B."/>
        </authorList>
    </citation>
    <scope>NUCLEOTIDE SEQUENCE [LARGE SCALE GENOMIC DNA]</scope>
    <source>
        <strain evidence="1 2">MMS21-Er5</strain>
    </source>
</reference>
<dbReference type="RefSeq" id="WP_248726847.1">
    <property type="nucleotide sequence ID" value="NZ_CP096829.1"/>
</dbReference>
<dbReference type="Proteomes" id="UP000829998">
    <property type="component" value="Chromosome"/>
</dbReference>
<name>A0ABY4LQR3_9FLAO</name>
<sequence>MDKTIIEDLKILSKNFNYKFDTFSNSVIFVNEVNKIRVQLENDANFRITYNLHFTEKTILVSREAVYHFCLTLFKRQNADNELVFSISKPIDIDKWFKIEKKESLDIVNAIQKELDYNYRLKRLSSESSRFKITYFNGLLVLEDKQQEYFSNVFDFKSL</sequence>